<dbReference type="CDD" id="cd00267">
    <property type="entry name" value="ABC_ATPase"/>
    <property type="match status" value="1"/>
</dbReference>
<evidence type="ECO:0000259" key="3">
    <source>
        <dbReference type="Pfam" id="PF13514"/>
    </source>
</evidence>
<protein>
    <submittedName>
        <fullName evidence="4">AAA family ATPase</fullName>
    </submittedName>
</protein>
<keyword evidence="1" id="KW-0175">Coiled coil</keyword>
<evidence type="ECO:0000313" key="4">
    <source>
        <dbReference type="EMBL" id="UQS85250.1"/>
    </source>
</evidence>
<evidence type="ECO:0000313" key="5">
    <source>
        <dbReference type="Proteomes" id="UP000831859"/>
    </source>
</evidence>
<evidence type="ECO:0000256" key="1">
    <source>
        <dbReference type="SAM" id="Coils"/>
    </source>
</evidence>
<dbReference type="Proteomes" id="UP000831859">
    <property type="component" value="Chromosome"/>
</dbReference>
<feature type="domain" description="YhaN AAA" evidence="3">
    <location>
        <begin position="1"/>
        <end position="204"/>
    </location>
</feature>
<sequence length="810" mass="94430">MKINKIEIYGYGKWHDVTFDLNKNNLQLIYGNNESGKTTLLSLIEGILFGYLNGRGNKYSQYIPKDSNAYGGSLTIKTEDNRNFIIKRVAGKYGGDLSIYDLDNECDTDNDVLKNILGPIDRPTFENLFYFGDINIKDITKLSDTDLIERIQKVGFVGSSDWINIRAQLDKESRNLYAPKGRKPPLNQKLKSYDNLLLKINESKSSLNNYKNLLIQFNSINEENISLKHFIDNLNKEIDQLKNHKSKWPLYEKLIDLKPIKVKDGFDNNAQNQLYKLNNSIKLNKNQIDILDNQINEIQNKINKDSELVFYEQNQDKINELFNNYDKINDLNSFLKVKQEILKETHDSLSSNPLPITKDDKNNITDLQKALNNNPVKVNNKLIISLIALGVILLLLPGTLKLLCIALFIISGYLYYSNKNKLNYQSRINEKINSYRVKYNFSDNNIDNWFILDDNYRNNNVNDYSKDINELLSKIENYFSQWKFSKNYLSLGDNYDQNLSNINQFITRNNKLIDENKRYSEDLNRYLLKKDELVKANVEITTEINKFFSVRSVNNQSEFDYEMNNQHKAIQINNQRQNIKSQLDDNEINKLKSFKNKEDINEALKKKLDLQNTKQQHLLSNSQKAEKVKVNIDELTKNGTYQELQQKKANLEAEINDLVDEWLTTKLSFNWINQALNIATADRIPLFQQKAQEYFGTLTNNNYIKITYFKNKLKVTRNDKTQFDIGELSRGTIEQLYLSLLLSLSVVFGRDYKLPIIIDDGFSEFDIDRSNNAFKLLEDISKSLQVIYVTCNHDVLDYFDKSIILSLNKK</sequence>
<dbReference type="EMBL" id="CP093362">
    <property type="protein sequence ID" value="UQS85250.1"/>
    <property type="molecule type" value="Genomic_DNA"/>
</dbReference>
<accession>A0ABY4PHG2</accession>
<keyword evidence="2" id="KW-0472">Membrane</keyword>
<proteinExistence type="predicted"/>
<dbReference type="Pfam" id="PF13514">
    <property type="entry name" value="AAA_27"/>
    <property type="match status" value="1"/>
</dbReference>
<dbReference type="InterPro" id="IPR027417">
    <property type="entry name" value="P-loop_NTPase"/>
</dbReference>
<evidence type="ECO:0000256" key="2">
    <source>
        <dbReference type="SAM" id="Phobius"/>
    </source>
</evidence>
<keyword evidence="2" id="KW-1133">Transmembrane helix</keyword>
<dbReference type="PANTHER" id="PTHR41259:SF1">
    <property type="entry name" value="DOUBLE-STRAND BREAK REPAIR RAD50 ATPASE, PUTATIVE-RELATED"/>
    <property type="match status" value="1"/>
</dbReference>
<organism evidence="4 5">
    <name type="scientific">Apilactobacillus apisilvae</name>
    <dbReference type="NCBI Taxonomy" id="2923364"/>
    <lineage>
        <taxon>Bacteria</taxon>
        <taxon>Bacillati</taxon>
        <taxon>Bacillota</taxon>
        <taxon>Bacilli</taxon>
        <taxon>Lactobacillales</taxon>
        <taxon>Lactobacillaceae</taxon>
        <taxon>Apilactobacillus</taxon>
    </lineage>
</organism>
<feature type="coiled-coil region" evidence="1">
    <location>
        <begin position="281"/>
        <end position="331"/>
    </location>
</feature>
<feature type="transmembrane region" description="Helical" evidence="2">
    <location>
        <begin position="383"/>
        <end position="416"/>
    </location>
</feature>
<dbReference type="RefSeq" id="WP_249511227.1">
    <property type="nucleotide sequence ID" value="NZ_CP093362.1"/>
</dbReference>
<dbReference type="PANTHER" id="PTHR41259">
    <property type="entry name" value="DOUBLE-STRAND BREAK REPAIR RAD50 ATPASE, PUTATIVE-RELATED"/>
    <property type="match status" value="1"/>
</dbReference>
<dbReference type="InterPro" id="IPR038734">
    <property type="entry name" value="YhaN_AAA"/>
</dbReference>
<keyword evidence="2" id="KW-0812">Transmembrane</keyword>
<name>A0ABY4PHG2_9LACO</name>
<gene>
    <name evidence="4" type="ORF">MOO46_01290</name>
</gene>
<dbReference type="Gene3D" id="3.40.50.300">
    <property type="entry name" value="P-loop containing nucleotide triphosphate hydrolases"/>
    <property type="match status" value="2"/>
</dbReference>
<keyword evidence="5" id="KW-1185">Reference proteome</keyword>
<dbReference type="SUPFAM" id="SSF52540">
    <property type="entry name" value="P-loop containing nucleoside triphosphate hydrolases"/>
    <property type="match status" value="1"/>
</dbReference>
<reference evidence="4 5" key="1">
    <citation type="journal article" date="2022" name="Int. J. Syst. Evol. Microbiol.">
        <title>Apilactobacillus apisilvae sp. nov., Nicolia spurrieriana gen. nov. sp. nov., Bombilactobacillus folatiphilus sp. nov. and Bombilactobacillus thymidiniphilus sp. nov., four new lactic acid bacterial isolates from stingless bees Tetragonula carbonaria and Austroplebeia australis.</title>
        <authorList>
            <person name="Oliphant S.A."/>
            <person name="Watson-Haigh N.S."/>
            <person name="Sumby K.M."/>
            <person name="Gardner J."/>
            <person name="Groom S."/>
            <person name="Jiranek V."/>
        </authorList>
    </citation>
    <scope>NUCLEOTIDE SEQUENCE [LARGE SCALE GENOMIC DNA]</scope>
    <source>
        <strain evidence="4 5">SG5_A10</strain>
    </source>
</reference>